<organism evidence="1 2">
    <name type="scientific">Johnsonella ignava ATCC 51276</name>
    <dbReference type="NCBI Taxonomy" id="679200"/>
    <lineage>
        <taxon>Bacteria</taxon>
        <taxon>Bacillati</taxon>
        <taxon>Bacillota</taxon>
        <taxon>Clostridia</taxon>
        <taxon>Lachnospirales</taxon>
        <taxon>Lachnospiraceae</taxon>
        <taxon>Johnsonella</taxon>
    </lineage>
</organism>
<evidence type="ECO:0000313" key="2">
    <source>
        <dbReference type="Proteomes" id="UP000003011"/>
    </source>
</evidence>
<evidence type="ECO:0008006" key="3">
    <source>
        <dbReference type="Google" id="ProtNLM"/>
    </source>
</evidence>
<evidence type="ECO:0000313" key="1">
    <source>
        <dbReference type="EMBL" id="EHI54602.1"/>
    </source>
</evidence>
<accession>G5GKZ9</accession>
<sequence length="115" mass="12996">MTDFFFALKKLDELIGKKLQHCNLNISDSIYDLDCGNYIDNKNSSDIINDIKKTDTDSIDNKLKKLYTLKGSRAKEYIYAYPPGIPLVIPGSYIDAKIIKKIELYIKSGSNIVGI</sequence>
<dbReference type="GO" id="GO:0003824">
    <property type="term" value="F:catalytic activity"/>
    <property type="evidence" value="ECO:0007669"/>
    <property type="project" value="InterPro"/>
</dbReference>
<dbReference type="SUPFAM" id="SSF55904">
    <property type="entry name" value="Ornithine decarboxylase C-terminal domain"/>
    <property type="match status" value="1"/>
</dbReference>
<protein>
    <recommendedName>
        <fullName evidence="3">Orn/Lys/Arg decarboxylase C-terminal domain-containing protein</fullName>
    </recommendedName>
</protein>
<gene>
    <name evidence="1" type="ORF">HMPREF9333_02244</name>
</gene>
<dbReference type="EMBL" id="ACZL01000052">
    <property type="protein sequence ID" value="EHI54602.1"/>
    <property type="molecule type" value="Genomic_DNA"/>
</dbReference>
<dbReference type="AlphaFoldDB" id="G5GKZ9"/>
<keyword evidence="2" id="KW-1185">Reference proteome</keyword>
<dbReference type="Gene3D" id="3.90.105.10">
    <property type="entry name" value="Molybdopterin biosynthesis moea protein, domain 2"/>
    <property type="match status" value="1"/>
</dbReference>
<dbReference type="InterPro" id="IPR036633">
    <property type="entry name" value="Prn/Lys/Arg_de-COase_C_sf"/>
</dbReference>
<reference evidence="1 2" key="1">
    <citation type="submission" date="2011-08" db="EMBL/GenBank/DDBJ databases">
        <title>The Genome Sequence of Johnsonella ignava ATCC 51276.</title>
        <authorList>
            <consortium name="The Broad Institute Genome Sequencing Platform"/>
            <person name="Earl A."/>
            <person name="Ward D."/>
            <person name="Feldgarden M."/>
            <person name="Gevers D."/>
            <person name="Izard J."/>
            <person name="Blanton J.M."/>
            <person name="Baranova O.V."/>
            <person name="Dewhirst F.E."/>
            <person name="Young S.K."/>
            <person name="Zeng Q."/>
            <person name="Gargeya S."/>
            <person name="Fitzgerald M."/>
            <person name="Haas B."/>
            <person name="Abouelleil A."/>
            <person name="Alvarado L."/>
            <person name="Arachchi H.M."/>
            <person name="Berlin A."/>
            <person name="Brown A."/>
            <person name="Chapman S.B."/>
            <person name="Chen Z."/>
            <person name="Dunbar C."/>
            <person name="Freedman E."/>
            <person name="Gearin G."/>
            <person name="Gellesch M."/>
            <person name="Goldberg J."/>
            <person name="Griggs A."/>
            <person name="Gujja S."/>
            <person name="Heiman D."/>
            <person name="Howarth C."/>
            <person name="Larson L."/>
            <person name="Lui A."/>
            <person name="MacDonald P.J.P."/>
            <person name="Montmayeur A."/>
            <person name="Murphy C."/>
            <person name="Neiman D."/>
            <person name="Pearson M."/>
            <person name="Priest M."/>
            <person name="Roberts A."/>
            <person name="Saif S."/>
            <person name="Shea T."/>
            <person name="Shenoy N."/>
            <person name="Sisk P."/>
            <person name="Stolte C."/>
            <person name="Sykes S."/>
            <person name="Wortman J."/>
            <person name="Nusbaum C."/>
            <person name="Birren B."/>
        </authorList>
    </citation>
    <scope>NUCLEOTIDE SEQUENCE [LARGE SCALE GENOMIC DNA]</scope>
    <source>
        <strain evidence="1 2">ATCC 51276</strain>
    </source>
</reference>
<dbReference type="STRING" id="679200.HMPREF9333_02244"/>
<dbReference type="Proteomes" id="UP000003011">
    <property type="component" value="Unassembled WGS sequence"/>
</dbReference>
<dbReference type="HOGENOM" id="CLU_2105695_0_0_9"/>
<name>G5GKZ9_9FIRM</name>
<dbReference type="RefSeq" id="WP_005542282.1">
    <property type="nucleotide sequence ID" value="NZ_JH378844.1"/>
</dbReference>
<comment type="caution">
    <text evidence="1">The sequence shown here is derived from an EMBL/GenBank/DDBJ whole genome shotgun (WGS) entry which is preliminary data.</text>
</comment>
<dbReference type="OrthoDB" id="9815233at2"/>
<proteinExistence type="predicted"/>